<protein>
    <recommendedName>
        <fullName evidence="8">Polyketide synthase</fullName>
    </recommendedName>
</protein>
<dbReference type="InterPro" id="IPR006162">
    <property type="entry name" value="Ppantetheine_attach_site"/>
</dbReference>
<feature type="non-terminal residue" evidence="6">
    <location>
        <position position="1"/>
    </location>
</feature>
<dbReference type="PROSITE" id="PS00606">
    <property type="entry name" value="KS3_1"/>
    <property type="match status" value="1"/>
</dbReference>
<evidence type="ECO:0000259" key="4">
    <source>
        <dbReference type="PROSITE" id="PS50075"/>
    </source>
</evidence>
<dbReference type="AlphaFoldDB" id="A0A931G5Z2"/>
<keyword evidence="7" id="KW-1185">Reference proteome</keyword>
<dbReference type="Pfam" id="PF00109">
    <property type="entry name" value="ketoacyl-synt"/>
    <property type="match status" value="1"/>
</dbReference>
<dbReference type="InterPro" id="IPR016039">
    <property type="entry name" value="Thiolase-like"/>
</dbReference>
<dbReference type="InterPro" id="IPR020806">
    <property type="entry name" value="PKS_PP-bd"/>
</dbReference>
<dbReference type="Proteomes" id="UP000598146">
    <property type="component" value="Unassembled WGS sequence"/>
</dbReference>
<dbReference type="InterPro" id="IPR020841">
    <property type="entry name" value="PKS_Beta-ketoAc_synthase_dom"/>
</dbReference>
<dbReference type="PROSITE" id="PS50075">
    <property type="entry name" value="CARRIER"/>
    <property type="match status" value="1"/>
</dbReference>
<organism evidence="6 7">
    <name type="scientific">Actinoplanes aureus</name>
    <dbReference type="NCBI Taxonomy" id="2792083"/>
    <lineage>
        <taxon>Bacteria</taxon>
        <taxon>Bacillati</taxon>
        <taxon>Actinomycetota</taxon>
        <taxon>Actinomycetes</taxon>
        <taxon>Micromonosporales</taxon>
        <taxon>Micromonosporaceae</taxon>
        <taxon>Actinoplanes</taxon>
    </lineage>
</organism>
<dbReference type="InterPro" id="IPR032821">
    <property type="entry name" value="PKS_assoc"/>
</dbReference>
<proteinExistence type="predicted"/>
<dbReference type="Gene3D" id="1.10.1200.10">
    <property type="entry name" value="ACP-like"/>
    <property type="match status" value="1"/>
</dbReference>
<dbReference type="GO" id="GO:0071770">
    <property type="term" value="P:DIM/DIP cell wall layer assembly"/>
    <property type="evidence" value="ECO:0007669"/>
    <property type="project" value="TreeGrafter"/>
</dbReference>
<evidence type="ECO:0008006" key="8">
    <source>
        <dbReference type="Google" id="ProtNLM"/>
    </source>
</evidence>
<accession>A0A931G5Z2</accession>
<dbReference type="InterPro" id="IPR036736">
    <property type="entry name" value="ACP-like_sf"/>
</dbReference>
<evidence type="ECO:0000256" key="2">
    <source>
        <dbReference type="ARBA" id="ARBA00022553"/>
    </source>
</evidence>
<dbReference type="SMART" id="SM00823">
    <property type="entry name" value="PKS_PP"/>
    <property type="match status" value="1"/>
</dbReference>
<dbReference type="InterPro" id="IPR009081">
    <property type="entry name" value="PP-bd_ACP"/>
</dbReference>
<dbReference type="Gene3D" id="3.40.47.10">
    <property type="match status" value="1"/>
</dbReference>
<dbReference type="Pfam" id="PF00550">
    <property type="entry name" value="PP-binding"/>
    <property type="match status" value="1"/>
</dbReference>
<dbReference type="RefSeq" id="WP_230860854.1">
    <property type="nucleotide sequence ID" value="NZ_JADQTO010000069.1"/>
</dbReference>
<comment type="caution">
    <text evidence="6">The sequence shown here is derived from an EMBL/GenBank/DDBJ whole genome shotgun (WGS) entry which is preliminary data.</text>
</comment>
<evidence type="ECO:0000313" key="6">
    <source>
        <dbReference type="EMBL" id="MBG0569311.1"/>
    </source>
</evidence>
<dbReference type="Pfam" id="PF02801">
    <property type="entry name" value="Ketoacyl-synt_C"/>
    <property type="match status" value="1"/>
</dbReference>
<dbReference type="GO" id="GO:0005886">
    <property type="term" value="C:plasma membrane"/>
    <property type="evidence" value="ECO:0007669"/>
    <property type="project" value="TreeGrafter"/>
</dbReference>
<name>A0A931G5Z2_9ACTN</name>
<dbReference type="Pfam" id="PF16197">
    <property type="entry name" value="KAsynt_C_assoc"/>
    <property type="match status" value="1"/>
</dbReference>
<dbReference type="PROSITE" id="PS00012">
    <property type="entry name" value="PHOSPHOPANTETHEINE"/>
    <property type="match status" value="1"/>
</dbReference>
<dbReference type="SUPFAM" id="SSF53901">
    <property type="entry name" value="Thiolase-like"/>
    <property type="match status" value="1"/>
</dbReference>
<dbReference type="InterPro" id="IPR018201">
    <property type="entry name" value="Ketoacyl_synth_AS"/>
</dbReference>
<feature type="domain" description="Ketosynthase family 3 (KS3)" evidence="5">
    <location>
        <begin position="111"/>
        <end position="534"/>
    </location>
</feature>
<dbReference type="PANTHER" id="PTHR43775:SF37">
    <property type="entry name" value="SI:DKEY-61P9.11"/>
    <property type="match status" value="1"/>
</dbReference>
<dbReference type="InterPro" id="IPR014031">
    <property type="entry name" value="Ketoacyl_synth_C"/>
</dbReference>
<keyword evidence="3" id="KW-0808">Transferase</keyword>
<dbReference type="GO" id="GO:0004315">
    <property type="term" value="F:3-oxoacyl-[acyl-carrier-protein] synthase activity"/>
    <property type="evidence" value="ECO:0007669"/>
    <property type="project" value="InterPro"/>
</dbReference>
<dbReference type="SMART" id="SM00825">
    <property type="entry name" value="PKS_KS"/>
    <property type="match status" value="1"/>
</dbReference>
<gene>
    <name evidence="6" type="ORF">I4J89_48750</name>
</gene>
<keyword evidence="1" id="KW-0596">Phosphopantetheine</keyword>
<dbReference type="SUPFAM" id="SSF47336">
    <property type="entry name" value="ACP-like"/>
    <property type="match status" value="1"/>
</dbReference>
<dbReference type="EMBL" id="JADQTO010000069">
    <property type="protein sequence ID" value="MBG0569311.1"/>
    <property type="molecule type" value="Genomic_DNA"/>
</dbReference>
<sequence length="597" mass="62507">QRGWAASATVPASSPVTEDLQGEVAQVCAEVLKVDVAELDPDEELSSYGLDSILMMTLLTRLEARLDRIVEPNVINEHPSIAALARHLARTAAPPSGETSSPPAATVSQPADAVAVVGMAGRFPGSPSVPALWENLLAGRHLVSEVPADRWDVDAVFDPSRERPNSSYSKWAGFVDGVFDFDPSYFGIEDVDAVVMDPHQRLVLELAAELFAEAGYRPEEVAGTRTGVFIGGGESPYLRGRLADLPAESRRNALVGAIPNMMAARVADFFDLRGPAQTIDTACSSALVAIHAACRALRAGECDLAIAGGVELIIGSDLHVGFSEAGALAPDGVCAVFDEGARGLVLGEGGGLVLLRRVPDAVAGGDRIAGVVLGGAVNNDGRTMGLTVPSLEGQEAVLRAALTDAGVGAETIGYLEAHGTGTLLGDPIEVRAASRVFGPADGARCGIGSVKSNLGHLMRAAGVVGFMKAVLAVESGMLPATLHCVRPHPRFRFAESPFFPVTSTRSWEDGGGPRRAGVSAFGFGGTNAHVVVQQYQGPVGTRVPLPPPEFRRRRYRLGETVTAAPDDIDDLLDRLRDGHVDLDHAAAAVGRLTEERA</sequence>
<feature type="domain" description="Carrier" evidence="4">
    <location>
        <begin position="15"/>
        <end position="92"/>
    </location>
</feature>
<dbReference type="InterPro" id="IPR050091">
    <property type="entry name" value="PKS_NRPS_Biosynth_Enz"/>
</dbReference>
<evidence type="ECO:0000313" key="7">
    <source>
        <dbReference type="Proteomes" id="UP000598146"/>
    </source>
</evidence>
<dbReference type="PROSITE" id="PS52004">
    <property type="entry name" value="KS3_2"/>
    <property type="match status" value="1"/>
</dbReference>
<reference evidence="6" key="1">
    <citation type="submission" date="2020-11" db="EMBL/GenBank/DDBJ databases">
        <title>Isolation and identification of active actinomycetes.</title>
        <authorList>
            <person name="Sun X."/>
        </authorList>
    </citation>
    <scope>NUCLEOTIDE SEQUENCE</scope>
    <source>
        <strain evidence="6">NEAU-A11</strain>
    </source>
</reference>
<dbReference type="GO" id="GO:0005737">
    <property type="term" value="C:cytoplasm"/>
    <property type="evidence" value="ECO:0007669"/>
    <property type="project" value="TreeGrafter"/>
</dbReference>
<dbReference type="SMART" id="SM01294">
    <property type="entry name" value="PKS_PP_betabranch"/>
    <property type="match status" value="1"/>
</dbReference>
<evidence type="ECO:0000259" key="5">
    <source>
        <dbReference type="PROSITE" id="PS52004"/>
    </source>
</evidence>
<dbReference type="GO" id="GO:0004312">
    <property type="term" value="F:fatty acid synthase activity"/>
    <property type="evidence" value="ECO:0007669"/>
    <property type="project" value="TreeGrafter"/>
</dbReference>
<dbReference type="PANTHER" id="PTHR43775">
    <property type="entry name" value="FATTY ACID SYNTHASE"/>
    <property type="match status" value="1"/>
</dbReference>
<dbReference type="InterPro" id="IPR014030">
    <property type="entry name" value="Ketoacyl_synth_N"/>
</dbReference>
<keyword evidence="2" id="KW-0597">Phosphoprotein</keyword>
<dbReference type="GO" id="GO:0031177">
    <property type="term" value="F:phosphopantetheine binding"/>
    <property type="evidence" value="ECO:0007669"/>
    <property type="project" value="InterPro"/>
</dbReference>
<evidence type="ECO:0000256" key="1">
    <source>
        <dbReference type="ARBA" id="ARBA00022450"/>
    </source>
</evidence>
<dbReference type="GO" id="GO:0006633">
    <property type="term" value="P:fatty acid biosynthetic process"/>
    <property type="evidence" value="ECO:0007669"/>
    <property type="project" value="InterPro"/>
</dbReference>
<evidence type="ECO:0000256" key="3">
    <source>
        <dbReference type="ARBA" id="ARBA00022679"/>
    </source>
</evidence>
<dbReference type="CDD" id="cd00833">
    <property type="entry name" value="PKS"/>
    <property type="match status" value="1"/>
</dbReference>